<dbReference type="PANTHER" id="PTHR23506">
    <property type="entry name" value="GH10249P"/>
    <property type="match status" value="1"/>
</dbReference>
<gene>
    <name evidence="10" type="primary">LOC118404724</name>
</gene>
<feature type="transmembrane region" description="Helical" evidence="7">
    <location>
        <begin position="319"/>
        <end position="342"/>
    </location>
</feature>
<evidence type="ECO:0000256" key="4">
    <source>
        <dbReference type="ARBA" id="ARBA00022989"/>
    </source>
</evidence>
<feature type="transmembrane region" description="Helical" evidence="7">
    <location>
        <begin position="49"/>
        <end position="71"/>
    </location>
</feature>
<evidence type="ECO:0000256" key="6">
    <source>
        <dbReference type="SAM" id="MobiDB-lite"/>
    </source>
</evidence>
<dbReference type="GeneID" id="118404724"/>
<evidence type="ECO:0000256" key="7">
    <source>
        <dbReference type="SAM" id="Phobius"/>
    </source>
</evidence>
<feature type="transmembrane region" description="Helical" evidence="7">
    <location>
        <begin position="348"/>
        <end position="371"/>
    </location>
</feature>
<dbReference type="Pfam" id="PF07690">
    <property type="entry name" value="MFS_1"/>
    <property type="match status" value="2"/>
</dbReference>
<evidence type="ECO:0000313" key="9">
    <source>
        <dbReference type="Proteomes" id="UP000001554"/>
    </source>
</evidence>
<evidence type="ECO:0000313" key="10">
    <source>
        <dbReference type="RefSeq" id="XP_035659888.1"/>
    </source>
</evidence>
<sequence>MVEEIDIEAETSGRHCSSGDASLLLEQPDRTAALPSGELPPMTGFQKKALVCLSYAYCMGYARSAIMAPFFPSQAAERGASETIVGFIFGYYSLIAFLSAPLIGKLISHTGPRFMFLCGSLVGMCVWVLTGVSGYTAGAPFVGLCFAVFTVEGVCYSAFEIALMATVARIYPRRVSTVMGTMEIFIGLGTMVASPVGGALFESGGYLVPFLVAGLLLGSCAFVVCIIPPNAVKEDVKSGSLTRLVTIPDIMVVAGVIFAVYLIYAFLDPTLEPHLTGQFEISQTEVGVVFMVGNGAHALASPFWGWLADKYVKWTRVQMTVGVLVSAVAFTFLGPAPFYGTAGMIWEIYVAQVVFGIAKSAAIVPTYAELLRAARAAGMPDDLGTYGVISGVYDLMMNLGYLIGSTVGGVLMEEIGFPWASTSMAGVCLLQGCIMVVFYVVKLKGKHLSFGSREADNRNEETAHACTPTSSNQTYGAVL</sequence>
<keyword evidence="5 7" id="KW-0472">Membrane</keyword>
<dbReference type="PROSITE" id="PS50850">
    <property type="entry name" value="MFS"/>
    <property type="match status" value="1"/>
</dbReference>
<feature type="domain" description="Major facilitator superfamily (MFS) profile" evidence="8">
    <location>
        <begin position="49"/>
        <end position="444"/>
    </location>
</feature>
<evidence type="ECO:0000256" key="1">
    <source>
        <dbReference type="ARBA" id="ARBA00004141"/>
    </source>
</evidence>
<name>A0A9J7KH72_BRAFL</name>
<feature type="transmembrane region" description="Helical" evidence="7">
    <location>
        <begin position="207"/>
        <end position="232"/>
    </location>
</feature>
<dbReference type="GO" id="GO:0016020">
    <property type="term" value="C:membrane"/>
    <property type="evidence" value="ECO:0007669"/>
    <property type="project" value="UniProtKB-SubCell"/>
</dbReference>
<dbReference type="OMA" id="YARSAIM"/>
<comment type="subcellular location">
    <subcellularLocation>
        <location evidence="1">Membrane</location>
        <topology evidence="1">Multi-pass membrane protein</topology>
    </subcellularLocation>
</comment>
<dbReference type="PANTHER" id="PTHR23506:SF26">
    <property type="entry name" value="MFS-TYPE TRANSPORTER SLC18B1"/>
    <property type="match status" value="1"/>
</dbReference>
<feature type="region of interest" description="Disordered" evidence="6">
    <location>
        <begin position="459"/>
        <end position="479"/>
    </location>
</feature>
<dbReference type="OrthoDB" id="446368at2759"/>
<organism evidence="9 10">
    <name type="scientific">Branchiostoma floridae</name>
    <name type="common">Florida lancelet</name>
    <name type="synonym">Amphioxus</name>
    <dbReference type="NCBI Taxonomy" id="7739"/>
    <lineage>
        <taxon>Eukaryota</taxon>
        <taxon>Metazoa</taxon>
        <taxon>Chordata</taxon>
        <taxon>Cephalochordata</taxon>
        <taxon>Leptocardii</taxon>
        <taxon>Amphioxiformes</taxon>
        <taxon>Branchiostomatidae</taxon>
        <taxon>Branchiostoma</taxon>
    </lineage>
</organism>
<feature type="transmembrane region" description="Helical" evidence="7">
    <location>
        <begin position="114"/>
        <end position="135"/>
    </location>
</feature>
<evidence type="ECO:0000256" key="5">
    <source>
        <dbReference type="ARBA" id="ARBA00023136"/>
    </source>
</evidence>
<feature type="transmembrane region" description="Helical" evidence="7">
    <location>
        <begin position="141"/>
        <end position="163"/>
    </location>
</feature>
<dbReference type="Proteomes" id="UP000001554">
    <property type="component" value="Chromosome 17"/>
</dbReference>
<keyword evidence="3 7" id="KW-0812">Transmembrane</keyword>
<dbReference type="InterPro" id="IPR050930">
    <property type="entry name" value="MFS_Vesicular_Transporter"/>
</dbReference>
<dbReference type="AlphaFoldDB" id="A0A9J7KH72"/>
<evidence type="ECO:0000256" key="3">
    <source>
        <dbReference type="ARBA" id="ARBA00022692"/>
    </source>
</evidence>
<feature type="transmembrane region" description="Helical" evidence="7">
    <location>
        <begin position="83"/>
        <end position="102"/>
    </location>
</feature>
<keyword evidence="9" id="KW-1185">Reference proteome</keyword>
<reference evidence="10" key="2">
    <citation type="submission" date="2025-08" db="UniProtKB">
        <authorList>
            <consortium name="RefSeq"/>
        </authorList>
    </citation>
    <scope>IDENTIFICATION</scope>
    <source>
        <strain evidence="10">S238N-H82</strain>
        <tissue evidence="10">Testes</tissue>
    </source>
</reference>
<dbReference type="RefSeq" id="XP_035659888.1">
    <property type="nucleotide sequence ID" value="XM_035803995.1"/>
</dbReference>
<feature type="transmembrane region" description="Helical" evidence="7">
    <location>
        <begin position="423"/>
        <end position="441"/>
    </location>
</feature>
<feature type="transmembrane region" description="Helical" evidence="7">
    <location>
        <begin position="244"/>
        <end position="267"/>
    </location>
</feature>
<feature type="transmembrane region" description="Helical" evidence="7">
    <location>
        <begin position="287"/>
        <end position="307"/>
    </location>
</feature>
<feature type="transmembrane region" description="Helical" evidence="7">
    <location>
        <begin position="184"/>
        <end position="201"/>
    </location>
</feature>
<dbReference type="InterPro" id="IPR036259">
    <property type="entry name" value="MFS_trans_sf"/>
</dbReference>
<dbReference type="Gene3D" id="1.20.1250.20">
    <property type="entry name" value="MFS general substrate transporter like domains"/>
    <property type="match status" value="2"/>
</dbReference>
<feature type="transmembrane region" description="Helical" evidence="7">
    <location>
        <begin position="383"/>
        <end position="403"/>
    </location>
</feature>
<feature type="compositionally biased region" description="Polar residues" evidence="6">
    <location>
        <begin position="467"/>
        <end position="479"/>
    </location>
</feature>
<proteinExistence type="predicted"/>
<dbReference type="InterPro" id="IPR020846">
    <property type="entry name" value="MFS_dom"/>
</dbReference>
<reference evidence="9" key="1">
    <citation type="journal article" date="2020" name="Nat. Ecol. Evol.">
        <title>Deeply conserved synteny resolves early events in vertebrate evolution.</title>
        <authorList>
            <person name="Simakov O."/>
            <person name="Marletaz F."/>
            <person name="Yue J.X."/>
            <person name="O'Connell B."/>
            <person name="Jenkins J."/>
            <person name="Brandt A."/>
            <person name="Calef R."/>
            <person name="Tung C.H."/>
            <person name="Huang T.K."/>
            <person name="Schmutz J."/>
            <person name="Satoh N."/>
            <person name="Yu J.K."/>
            <person name="Putnam N.H."/>
            <person name="Green R.E."/>
            <person name="Rokhsar D.S."/>
        </authorList>
    </citation>
    <scope>NUCLEOTIDE SEQUENCE [LARGE SCALE GENOMIC DNA]</scope>
    <source>
        <strain evidence="9">S238N-H82</strain>
    </source>
</reference>
<keyword evidence="4 7" id="KW-1133">Transmembrane helix</keyword>
<dbReference type="GO" id="GO:0022857">
    <property type="term" value="F:transmembrane transporter activity"/>
    <property type="evidence" value="ECO:0000318"/>
    <property type="project" value="GO_Central"/>
</dbReference>
<dbReference type="KEGG" id="bfo:118404724"/>
<keyword evidence="2" id="KW-0813">Transport</keyword>
<evidence type="ECO:0000259" key="8">
    <source>
        <dbReference type="PROSITE" id="PS50850"/>
    </source>
</evidence>
<dbReference type="SUPFAM" id="SSF103473">
    <property type="entry name" value="MFS general substrate transporter"/>
    <property type="match status" value="1"/>
</dbReference>
<dbReference type="InterPro" id="IPR011701">
    <property type="entry name" value="MFS"/>
</dbReference>
<protein>
    <submittedName>
        <fullName evidence="10">MFS-type transporter SLC18B1-like</fullName>
    </submittedName>
</protein>
<accession>A0A9J7KH72</accession>
<evidence type="ECO:0000256" key="2">
    <source>
        <dbReference type="ARBA" id="ARBA00022448"/>
    </source>
</evidence>